<evidence type="ECO:0000313" key="7">
    <source>
        <dbReference type="Proteomes" id="UP000321533"/>
    </source>
</evidence>
<evidence type="ECO:0000313" key="6">
    <source>
        <dbReference type="EMBL" id="QEC66432.1"/>
    </source>
</evidence>
<gene>
    <name evidence="6" type="ORF">FRZ67_03645</name>
</gene>
<evidence type="ECO:0000256" key="4">
    <source>
        <dbReference type="ARBA" id="ARBA00022837"/>
    </source>
</evidence>
<dbReference type="Gene3D" id="3.40.720.10">
    <property type="entry name" value="Alkaline Phosphatase, subunit A"/>
    <property type="match status" value="1"/>
</dbReference>
<dbReference type="InterPro" id="IPR024607">
    <property type="entry name" value="Sulfatase_CS"/>
</dbReference>
<dbReference type="InterPro" id="IPR050738">
    <property type="entry name" value="Sulfatase"/>
</dbReference>
<sequence>MLQKATFLNRTARFILLPLLFCIISFNCKKADSLKPLPKATVSSEISKLAAGDKPNIIFILGDDIGYELPTIDGGQSYATPNIDKMAQIGMRFTRFHASPLCSPSRVMLLTGKYNFRNYTVWGVLDTTSKTIANMLKDAGYKTSVVGKWQLDGGDASISAAGFQDYMIWSPFTSKNGERVKGKGSRYKDPVIYQNAGFLPKTLTQGKFGDDLFTNHIKDFIDANKSNPFFIYDAICLSHEPFEPPPNNPDFATWDPKTSTPDTKYFPSMVNYMDTKIGEILDKVTEAGIADKTLVIFVGDNGTDESIVSQFQDAAFRGGKSETNEAGTHVPMLMWWQGKIMPGTQNDFILDFTDLMPTFADIAGIPLPTNYGPLDGKSFYAALTGSSVPTRQWIYCYYDANMQGQPDKPPIGWVQDTAYKLYDSTGLFYHYSIDLQEASPLKNSRLTPAEKSLKKQMQGILAGMHN</sequence>
<dbReference type="PANTHER" id="PTHR42693:SF53">
    <property type="entry name" value="ENDO-4-O-SULFATASE"/>
    <property type="match status" value="1"/>
</dbReference>
<dbReference type="GO" id="GO:0004065">
    <property type="term" value="F:arylsulfatase activity"/>
    <property type="evidence" value="ECO:0007669"/>
    <property type="project" value="TreeGrafter"/>
</dbReference>
<dbReference type="PROSITE" id="PS00523">
    <property type="entry name" value="SULFATASE_1"/>
    <property type="match status" value="1"/>
</dbReference>
<keyword evidence="7" id="KW-1185">Reference proteome</keyword>
<dbReference type="AlphaFoldDB" id="A0A5B8V5E7"/>
<dbReference type="SUPFAM" id="SSF53649">
    <property type="entry name" value="Alkaline phosphatase-like"/>
    <property type="match status" value="1"/>
</dbReference>
<keyword evidence="3 6" id="KW-0378">Hydrolase</keyword>
<evidence type="ECO:0000259" key="5">
    <source>
        <dbReference type="Pfam" id="PF00884"/>
    </source>
</evidence>
<keyword evidence="6" id="KW-0808">Transferase</keyword>
<evidence type="ECO:0000256" key="3">
    <source>
        <dbReference type="ARBA" id="ARBA00022801"/>
    </source>
</evidence>
<keyword evidence="2" id="KW-0479">Metal-binding</keyword>
<dbReference type="PANTHER" id="PTHR42693">
    <property type="entry name" value="ARYLSULFATASE FAMILY MEMBER"/>
    <property type="match status" value="1"/>
</dbReference>
<comment type="similarity">
    <text evidence="1">Belongs to the sulfatase family.</text>
</comment>
<feature type="domain" description="Sulfatase N-terminal" evidence="5">
    <location>
        <begin position="55"/>
        <end position="365"/>
    </location>
</feature>
<accession>A0A5B8V5E7</accession>
<name>A0A5B8V5E7_9BACT</name>
<dbReference type="Pfam" id="PF00884">
    <property type="entry name" value="Sulfatase"/>
    <property type="match status" value="1"/>
</dbReference>
<dbReference type="GO" id="GO:0016740">
    <property type="term" value="F:transferase activity"/>
    <property type="evidence" value="ECO:0007669"/>
    <property type="project" value="UniProtKB-KW"/>
</dbReference>
<dbReference type="InterPro" id="IPR017850">
    <property type="entry name" value="Alkaline_phosphatase_core_sf"/>
</dbReference>
<evidence type="ECO:0000256" key="2">
    <source>
        <dbReference type="ARBA" id="ARBA00022723"/>
    </source>
</evidence>
<reference evidence="6 7" key="1">
    <citation type="journal article" date="2016" name="Int. J. Syst. Evol. Microbiol.">
        <title>Panacibacter ginsenosidivorans gen. nov., sp. nov., with ginsenoside converting activity isolated from soil of a ginseng field.</title>
        <authorList>
            <person name="Siddiqi M.Z."/>
            <person name="Muhammad Shafi S."/>
            <person name="Choi K.D."/>
            <person name="Im W.T."/>
        </authorList>
    </citation>
    <scope>NUCLEOTIDE SEQUENCE [LARGE SCALE GENOMIC DNA]</scope>
    <source>
        <strain evidence="6 7">Gsoil1550</strain>
    </source>
</reference>
<protein>
    <submittedName>
        <fullName evidence="6">Sulfatase-like hydrolase/transferase</fullName>
    </submittedName>
</protein>
<dbReference type="KEGG" id="pgin:FRZ67_03645"/>
<dbReference type="EMBL" id="CP042435">
    <property type="protein sequence ID" value="QEC66432.1"/>
    <property type="molecule type" value="Genomic_DNA"/>
</dbReference>
<keyword evidence="4" id="KW-0106">Calcium</keyword>
<dbReference type="OrthoDB" id="9803751at2"/>
<dbReference type="GO" id="GO:0046872">
    <property type="term" value="F:metal ion binding"/>
    <property type="evidence" value="ECO:0007669"/>
    <property type="project" value="UniProtKB-KW"/>
</dbReference>
<evidence type="ECO:0000256" key="1">
    <source>
        <dbReference type="ARBA" id="ARBA00008779"/>
    </source>
</evidence>
<dbReference type="Proteomes" id="UP000321533">
    <property type="component" value="Chromosome"/>
</dbReference>
<dbReference type="InterPro" id="IPR000917">
    <property type="entry name" value="Sulfatase_N"/>
</dbReference>
<proteinExistence type="inferred from homology"/>
<organism evidence="6 7">
    <name type="scientific">Panacibacter ginsenosidivorans</name>
    <dbReference type="NCBI Taxonomy" id="1813871"/>
    <lineage>
        <taxon>Bacteria</taxon>
        <taxon>Pseudomonadati</taxon>
        <taxon>Bacteroidota</taxon>
        <taxon>Chitinophagia</taxon>
        <taxon>Chitinophagales</taxon>
        <taxon>Chitinophagaceae</taxon>
        <taxon>Panacibacter</taxon>
    </lineage>
</organism>
<dbReference type="RefSeq" id="WP_147188232.1">
    <property type="nucleotide sequence ID" value="NZ_CP042435.1"/>
</dbReference>